<evidence type="ECO:0000313" key="2">
    <source>
        <dbReference type="EMBL" id="KAF0908957.1"/>
    </source>
</evidence>
<reference evidence="2 3" key="1">
    <citation type="submission" date="2019-11" db="EMBL/GenBank/DDBJ databases">
        <title>Whole genome sequence of Oryza granulata.</title>
        <authorList>
            <person name="Li W."/>
        </authorList>
    </citation>
    <scope>NUCLEOTIDE SEQUENCE [LARGE SCALE GENOMIC DNA]</scope>
    <source>
        <strain evidence="3">cv. Menghai</strain>
        <tissue evidence="2">Leaf</tissue>
    </source>
</reference>
<evidence type="ECO:0000256" key="1">
    <source>
        <dbReference type="SAM" id="MobiDB-lite"/>
    </source>
</evidence>
<accession>A0A6G1D957</accession>
<evidence type="ECO:0000313" key="3">
    <source>
        <dbReference type="Proteomes" id="UP000479710"/>
    </source>
</evidence>
<sequence length="80" mass="8948">METIVPNDDPEIENIEEVPNNGDNIDDSSIDESDIDNDAKSRVRLKAIASLTRRFEQYQAKMHPKLTSVSEKITGVANFA</sequence>
<name>A0A6G1D957_9ORYZ</name>
<dbReference type="EMBL" id="SPHZ02000007">
    <property type="protein sequence ID" value="KAF0908957.1"/>
    <property type="molecule type" value="Genomic_DNA"/>
</dbReference>
<gene>
    <name evidence="2" type="ORF">E2562_030252</name>
</gene>
<dbReference type="AlphaFoldDB" id="A0A6G1D957"/>
<organism evidence="2 3">
    <name type="scientific">Oryza meyeriana var. granulata</name>
    <dbReference type="NCBI Taxonomy" id="110450"/>
    <lineage>
        <taxon>Eukaryota</taxon>
        <taxon>Viridiplantae</taxon>
        <taxon>Streptophyta</taxon>
        <taxon>Embryophyta</taxon>
        <taxon>Tracheophyta</taxon>
        <taxon>Spermatophyta</taxon>
        <taxon>Magnoliopsida</taxon>
        <taxon>Liliopsida</taxon>
        <taxon>Poales</taxon>
        <taxon>Poaceae</taxon>
        <taxon>BOP clade</taxon>
        <taxon>Oryzoideae</taxon>
        <taxon>Oryzeae</taxon>
        <taxon>Oryzinae</taxon>
        <taxon>Oryza</taxon>
        <taxon>Oryza meyeriana</taxon>
    </lineage>
</organism>
<proteinExistence type="predicted"/>
<keyword evidence="3" id="KW-1185">Reference proteome</keyword>
<protein>
    <submittedName>
        <fullName evidence="2">Uncharacterized protein</fullName>
    </submittedName>
</protein>
<feature type="compositionally biased region" description="Acidic residues" evidence="1">
    <location>
        <begin position="24"/>
        <end position="34"/>
    </location>
</feature>
<comment type="caution">
    <text evidence="2">The sequence shown here is derived from an EMBL/GenBank/DDBJ whole genome shotgun (WGS) entry which is preliminary data.</text>
</comment>
<dbReference type="Proteomes" id="UP000479710">
    <property type="component" value="Unassembled WGS sequence"/>
</dbReference>
<feature type="region of interest" description="Disordered" evidence="1">
    <location>
        <begin position="1"/>
        <end position="34"/>
    </location>
</feature>